<protein>
    <submittedName>
        <fullName evidence="2">Uncharacterized protein</fullName>
    </submittedName>
</protein>
<proteinExistence type="predicted"/>
<evidence type="ECO:0000256" key="1">
    <source>
        <dbReference type="SAM" id="SignalP"/>
    </source>
</evidence>
<evidence type="ECO:0000313" key="2">
    <source>
        <dbReference type="EMBL" id="MFC1404968.1"/>
    </source>
</evidence>
<dbReference type="RefSeq" id="WP_198037686.1">
    <property type="nucleotide sequence ID" value="NZ_JBHEZZ010000017.1"/>
</dbReference>
<dbReference type="Proteomes" id="UP001592528">
    <property type="component" value="Unassembled WGS sequence"/>
</dbReference>
<dbReference type="EMBL" id="JBHEZZ010000017">
    <property type="protein sequence ID" value="MFC1404968.1"/>
    <property type="molecule type" value="Genomic_DNA"/>
</dbReference>
<sequence length="543" mass="54789">MSSRTPITLAACCAAGLLMVSGTAEAAGGAHAAPVAAAVAAGAPATMQPLTHQILVPGTTRAGVTGRSAAASTLSVSVTGGDNKGLYDAALNVSVSGSAGAVSATPTWDGVPSAAVTEAGDGTIVLRQTFSTVGEHKLSLSVTDGVSTVVKTVTVLLAGNDYTAYGPTRLLDTRHGTGGPIGPIKPNSMVRVKIDSNGGISATASAAVLNLTVTNPSSAGYITAYPDGGSSSSSNVNFVKGQTVPNLSVVPVGTSGYVDLYNHSSGTVDLIADIDGYFSQTAASGYTTVAPSRLVDTRSGLGAPKAQLTAGGSIAVQIAGKAGMPASGVTAVALNVTATNEATGGYLTAYPDGAAMPTASNVNFGPGQNIANAVVVPVGADGKIRIAGSTKADAVVDVTGYYSVSGTGAFEPLQPTRLMDTRDLSNPNVENLMQPYYYDLYPFWEWVDANAAAVVLNVTVPTAKAAGYLAVAPDINTWASYQKGTFNAQQKAPGSSTLNFQKGQSVPNMVQASTGTTGVVDFWNQSPMSNDLIIDIFGVYKNN</sequence>
<gene>
    <name evidence="2" type="ORF">ACEZDJ_27165</name>
</gene>
<comment type="caution">
    <text evidence="2">The sequence shown here is derived from an EMBL/GenBank/DDBJ whole genome shotgun (WGS) entry which is preliminary data.</text>
</comment>
<feature type="chain" id="PRO_5047105996" evidence="1">
    <location>
        <begin position="27"/>
        <end position="543"/>
    </location>
</feature>
<name>A0ABV6UU52_9ACTN</name>
<keyword evidence="3" id="KW-1185">Reference proteome</keyword>
<reference evidence="2 3" key="1">
    <citation type="submission" date="2024-09" db="EMBL/GenBank/DDBJ databases">
        <authorList>
            <person name="Lee S.D."/>
        </authorList>
    </citation>
    <scope>NUCLEOTIDE SEQUENCE [LARGE SCALE GENOMIC DNA]</scope>
    <source>
        <strain evidence="2 3">N1-5</strain>
    </source>
</reference>
<accession>A0ABV6UU52</accession>
<organism evidence="2 3">
    <name type="scientific">Streptacidiphilus cavernicola</name>
    <dbReference type="NCBI Taxonomy" id="3342716"/>
    <lineage>
        <taxon>Bacteria</taxon>
        <taxon>Bacillati</taxon>
        <taxon>Actinomycetota</taxon>
        <taxon>Actinomycetes</taxon>
        <taxon>Kitasatosporales</taxon>
        <taxon>Streptomycetaceae</taxon>
        <taxon>Streptacidiphilus</taxon>
    </lineage>
</organism>
<keyword evidence="1" id="KW-0732">Signal</keyword>
<feature type="signal peptide" evidence="1">
    <location>
        <begin position="1"/>
        <end position="26"/>
    </location>
</feature>
<evidence type="ECO:0000313" key="3">
    <source>
        <dbReference type="Proteomes" id="UP001592528"/>
    </source>
</evidence>